<dbReference type="EMBL" id="MK697699">
    <property type="protein sequence ID" value="QHR89820.1"/>
    <property type="molecule type" value="Genomic_DNA"/>
</dbReference>
<gene>
    <name evidence="1" type="primary">orf03865</name>
    <name evidence="1" type="ORF">Q903MT_gene3842</name>
</gene>
<protein>
    <submittedName>
        <fullName evidence="1">Uncharacterized protein</fullName>
    </submittedName>
</protein>
<sequence length="51" mass="5514">MSLLTGASGCPSLTNQYSSLEIGRERDLFMIKNCLPCSPLPSGRAINTSPW</sequence>
<organism evidence="1">
    <name type="scientific">Picea sitchensis</name>
    <name type="common">Sitka spruce</name>
    <name type="synonym">Pinus sitchensis</name>
    <dbReference type="NCBI Taxonomy" id="3332"/>
    <lineage>
        <taxon>Eukaryota</taxon>
        <taxon>Viridiplantae</taxon>
        <taxon>Streptophyta</taxon>
        <taxon>Embryophyta</taxon>
        <taxon>Tracheophyta</taxon>
        <taxon>Spermatophyta</taxon>
        <taxon>Pinopsida</taxon>
        <taxon>Pinidae</taxon>
        <taxon>Conifers I</taxon>
        <taxon>Pinales</taxon>
        <taxon>Pinaceae</taxon>
        <taxon>Picea</taxon>
    </lineage>
</organism>
<name>A0A6B9XPG1_PICSI</name>
<reference evidence="1" key="1">
    <citation type="submission" date="2019-03" db="EMBL/GenBank/DDBJ databases">
        <title>Largest Complete Mitochondrial Genome of a Gymnosperm, Sitka Spruce (Picea sitchensis), Indicates Complex Physical Structure.</title>
        <authorList>
            <person name="Jackman S.D."/>
            <person name="Coombe L."/>
            <person name="Warren R."/>
            <person name="Kirk H."/>
            <person name="Trinh E."/>
            <person name="McLeod T."/>
            <person name="Pleasance S."/>
            <person name="Pandoh P."/>
            <person name="Zhao Y."/>
            <person name="Coope R."/>
            <person name="Bousquet J."/>
            <person name="Bohlmann J.C."/>
            <person name="Jones S.J.M."/>
            <person name="Birol I."/>
        </authorList>
    </citation>
    <scope>NUCLEOTIDE SEQUENCE</scope>
    <source>
        <strain evidence="1">Q903</strain>
    </source>
</reference>
<dbReference type="AlphaFoldDB" id="A0A6B9XPG1"/>
<geneLocation type="mitochondrion" evidence="1"/>
<proteinExistence type="predicted"/>
<accession>A0A6B9XPG1</accession>
<evidence type="ECO:0000313" key="1">
    <source>
        <dbReference type="EMBL" id="QHR89820.1"/>
    </source>
</evidence>
<keyword evidence="1" id="KW-0496">Mitochondrion</keyword>